<gene>
    <name evidence="11" type="ordered locus">cce_3877</name>
</gene>
<accession>B1WP46</accession>
<dbReference type="InterPro" id="IPR049142">
    <property type="entry name" value="MS_channel_1st"/>
</dbReference>
<keyword evidence="12" id="KW-1185">Reference proteome</keyword>
<dbReference type="InterPro" id="IPR045275">
    <property type="entry name" value="MscS_archaea/bacteria_type"/>
</dbReference>
<evidence type="ECO:0000256" key="1">
    <source>
        <dbReference type="ARBA" id="ARBA00004651"/>
    </source>
</evidence>
<evidence type="ECO:0000256" key="5">
    <source>
        <dbReference type="ARBA" id="ARBA00022989"/>
    </source>
</evidence>
<dbReference type="EMBL" id="CP000806">
    <property type="protein sequence ID" value="ACB53225.1"/>
    <property type="molecule type" value="Genomic_DNA"/>
</dbReference>
<feature type="domain" description="Mechanosensitive ion channel MscS" evidence="8">
    <location>
        <begin position="129"/>
        <end position="195"/>
    </location>
</feature>
<dbReference type="Pfam" id="PF21082">
    <property type="entry name" value="MS_channel_3rd"/>
    <property type="match status" value="1"/>
</dbReference>
<sequence length="297" mass="33984">MENKTMNHFLVTISHQLYWLAQSSLSDIQENSDNDIISEITINKVIQGLLIVVSAYSILKIVDKLIIWLSERIAKRWRLRVKQFLPFLRMFVLIVTAIILMNLFFHLSRENIIAVTGTVAVALGFAFKDYASSIIAGIVGLFESPYDVGDRVKIGEHYGEVISYGLRAIKLQTPDDNLVTIPHNKIWTEAVSNANTGALEAQVVTEFYFAHETDVNLVQKILYRVAHTSKYTALKLPILVIIEEKPWGTLFKLKCYPLDARDEFIYKTDLTTRAKQAFAKHKLTYPRIFEMENISLE</sequence>
<dbReference type="AlphaFoldDB" id="B1WP46"/>
<dbReference type="KEGG" id="cyt:cce_3877"/>
<name>B1WP46_CROS5</name>
<evidence type="ECO:0000313" key="12">
    <source>
        <dbReference type="Proteomes" id="UP000001203"/>
    </source>
</evidence>
<dbReference type="GO" id="GO:0005886">
    <property type="term" value="C:plasma membrane"/>
    <property type="evidence" value="ECO:0007669"/>
    <property type="project" value="UniProtKB-SubCell"/>
</dbReference>
<dbReference type="Gene3D" id="2.30.30.60">
    <property type="match status" value="1"/>
</dbReference>
<evidence type="ECO:0000256" key="7">
    <source>
        <dbReference type="SAM" id="Phobius"/>
    </source>
</evidence>
<evidence type="ECO:0000256" key="6">
    <source>
        <dbReference type="ARBA" id="ARBA00023136"/>
    </source>
</evidence>
<dbReference type="STRING" id="43989.cce_3877"/>
<dbReference type="InterPro" id="IPR023408">
    <property type="entry name" value="MscS_beta-dom_sf"/>
</dbReference>
<keyword evidence="5 7" id="KW-1133">Transmembrane helix</keyword>
<feature type="transmembrane region" description="Helical" evidence="7">
    <location>
        <begin position="84"/>
        <end position="105"/>
    </location>
</feature>
<reference evidence="11 12" key="1">
    <citation type="journal article" date="2008" name="Proc. Natl. Acad. Sci. U.S.A.">
        <title>The genome of Cyanothece 51142, a unicellular diazotrophic cyanobacterium important in the marine nitrogen cycle.</title>
        <authorList>
            <person name="Welsh E.A."/>
            <person name="Liberton M."/>
            <person name="Stoeckel J."/>
            <person name="Loh T."/>
            <person name="Elvitigala T."/>
            <person name="Wang C."/>
            <person name="Wollam A."/>
            <person name="Fulton R.S."/>
            <person name="Clifton S.W."/>
            <person name="Jacobs J.M."/>
            <person name="Aurora R."/>
            <person name="Ghosh B.K."/>
            <person name="Sherman L.A."/>
            <person name="Smith R.D."/>
            <person name="Wilson R.K."/>
            <person name="Pakrasi H.B."/>
        </authorList>
    </citation>
    <scope>NUCLEOTIDE SEQUENCE [LARGE SCALE GENOMIC DNA]</scope>
    <source>
        <strain evidence="12">ATCC 51142 / BH68</strain>
    </source>
</reference>
<dbReference type="PANTHER" id="PTHR30221">
    <property type="entry name" value="SMALL-CONDUCTANCE MECHANOSENSITIVE CHANNEL"/>
    <property type="match status" value="1"/>
</dbReference>
<evidence type="ECO:0000256" key="4">
    <source>
        <dbReference type="ARBA" id="ARBA00022692"/>
    </source>
</evidence>
<evidence type="ECO:0000259" key="8">
    <source>
        <dbReference type="Pfam" id="PF00924"/>
    </source>
</evidence>
<keyword evidence="6 7" id="KW-0472">Membrane</keyword>
<keyword evidence="3" id="KW-1003">Cell membrane</keyword>
<dbReference type="PANTHER" id="PTHR30221:SF1">
    <property type="entry name" value="SMALL-CONDUCTANCE MECHANOSENSITIVE CHANNEL"/>
    <property type="match status" value="1"/>
</dbReference>
<evidence type="ECO:0000256" key="2">
    <source>
        <dbReference type="ARBA" id="ARBA00008017"/>
    </source>
</evidence>
<dbReference type="InterPro" id="IPR049278">
    <property type="entry name" value="MS_channel_C"/>
</dbReference>
<comment type="subcellular location">
    <subcellularLocation>
        <location evidence="1">Cell membrane</location>
        <topology evidence="1">Multi-pass membrane protein</topology>
    </subcellularLocation>
</comment>
<feature type="domain" description="Mechanosensitive ion channel MscS C-terminal" evidence="9">
    <location>
        <begin position="203"/>
        <end position="283"/>
    </location>
</feature>
<dbReference type="InterPro" id="IPR006685">
    <property type="entry name" value="MscS_channel_2nd"/>
</dbReference>
<dbReference type="InterPro" id="IPR010920">
    <property type="entry name" value="LSM_dom_sf"/>
</dbReference>
<evidence type="ECO:0000313" key="11">
    <source>
        <dbReference type="EMBL" id="ACB53225.1"/>
    </source>
</evidence>
<feature type="domain" description="Mechanosensitive ion channel transmembrane helices 2/3" evidence="10">
    <location>
        <begin position="91"/>
        <end position="128"/>
    </location>
</feature>
<dbReference type="GO" id="GO:0008381">
    <property type="term" value="F:mechanosensitive monoatomic ion channel activity"/>
    <property type="evidence" value="ECO:0007669"/>
    <property type="project" value="InterPro"/>
</dbReference>
<comment type="similarity">
    <text evidence="2">Belongs to the MscS (TC 1.A.23) family.</text>
</comment>
<organism evidence="11 12">
    <name type="scientific">Crocosphaera subtropica (strain ATCC 51142 / BH68)</name>
    <name type="common">Cyanothece sp. (strain ATCC 51142)</name>
    <dbReference type="NCBI Taxonomy" id="43989"/>
    <lineage>
        <taxon>Bacteria</taxon>
        <taxon>Bacillati</taxon>
        <taxon>Cyanobacteriota</taxon>
        <taxon>Cyanophyceae</taxon>
        <taxon>Oscillatoriophycideae</taxon>
        <taxon>Chroococcales</taxon>
        <taxon>Aphanothecaceae</taxon>
        <taxon>Crocosphaera</taxon>
        <taxon>Crocosphaera subtropica</taxon>
    </lineage>
</organism>
<evidence type="ECO:0000256" key="3">
    <source>
        <dbReference type="ARBA" id="ARBA00022475"/>
    </source>
</evidence>
<dbReference type="SUPFAM" id="SSF82861">
    <property type="entry name" value="Mechanosensitive channel protein MscS (YggB), transmembrane region"/>
    <property type="match status" value="1"/>
</dbReference>
<dbReference type="eggNOG" id="COG0668">
    <property type="taxonomic scope" value="Bacteria"/>
</dbReference>
<proteinExistence type="inferred from homology"/>
<dbReference type="InterPro" id="IPR011014">
    <property type="entry name" value="MscS_channel_TM-2"/>
</dbReference>
<dbReference type="Gene3D" id="1.10.287.1260">
    <property type="match status" value="1"/>
</dbReference>
<evidence type="ECO:0000259" key="10">
    <source>
        <dbReference type="Pfam" id="PF21088"/>
    </source>
</evidence>
<keyword evidence="4 7" id="KW-0812">Transmembrane</keyword>
<dbReference type="Pfam" id="PF00924">
    <property type="entry name" value="MS_channel_2nd"/>
    <property type="match status" value="1"/>
</dbReference>
<dbReference type="Pfam" id="PF21088">
    <property type="entry name" value="MS_channel_1st"/>
    <property type="match status" value="1"/>
</dbReference>
<dbReference type="SUPFAM" id="SSF50182">
    <property type="entry name" value="Sm-like ribonucleoproteins"/>
    <property type="match status" value="1"/>
</dbReference>
<evidence type="ECO:0000259" key="9">
    <source>
        <dbReference type="Pfam" id="PF21082"/>
    </source>
</evidence>
<dbReference type="HOGENOM" id="CLU_062814_1_1_3"/>
<protein>
    <submittedName>
        <fullName evidence="11">Uncharacterized protein</fullName>
    </submittedName>
</protein>
<dbReference type="Proteomes" id="UP000001203">
    <property type="component" value="Chromosome circular"/>
</dbReference>